<proteinExistence type="predicted"/>
<gene>
    <name evidence="1" type="ORF">METH_11385</name>
</gene>
<sequence length="486" mass="49805">MAWPKAGTVSVANGSAIVTGTGTSFFGSAQAGWGWVGPDGRVYEVLAVSSDTLLTITPAYQGATAAGQIYALFPTMSLAHDLVASVQALIGTFQAIADGPGQGKFSTEVVKLGDEDTGLGWPTSNEVALKAGGDWQLRLKAGAASGAAVQASSTDTTAGKLLKLFSGAGVFGLGVNDATLDLSPGNDLDALTVSGLFRYAGGTTTGAPSTAGVVLSIVRLQGKYMQLAVSHDGLMYLRAYDGVSWSAWVEALTSAMAQSSATDATFGKLLKLSNSGTGTFGLGVTSGNAPTISDFTAPPASGLYRYLGGSGGAAGNPDDGAWWGSCIVGKGLSGDVLYIASRVQDANNPPKQWIGSCQEDGTGLYWTEVVTRNNLLGTVSQSAGVPTGAVIERGNNSNGRYVRFADGTQICTRRMNASASGAEAWTFPASFIEEPQCSVLPISAGAHSVTAEPPSSTTTYVEFNCFDTAGARQAKSCHLTATGRWF</sequence>
<dbReference type="CDD" id="cd19958">
    <property type="entry name" value="pyocin_knob"/>
    <property type="match status" value="1"/>
</dbReference>
<protein>
    <submittedName>
        <fullName evidence="1">Uncharacterized protein</fullName>
    </submittedName>
</protein>
<accession>V9VZ91</accession>
<evidence type="ECO:0000313" key="2">
    <source>
        <dbReference type="Proteomes" id="UP000018780"/>
    </source>
</evidence>
<dbReference type="KEGG" id="lmd:METH_11385"/>
<dbReference type="HOGENOM" id="CLU_561183_0_0_5"/>
<dbReference type="PATRIC" id="fig|999552.6.peg.2269"/>
<dbReference type="AlphaFoldDB" id="V9VZ91"/>
<dbReference type="RefSeq" id="WP_024090517.1">
    <property type="nucleotide sequence ID" value="NC_023135.1"/>
</dbReference>
<organism evidence="1 2">
    <name type="scientific">Leisingera methylohalidivorans DSM 14336</name>
    <dbReference type="NCBI Taxonomy" id="999552"/>
    <lineage>
        <taxon>Bacteria</taxon>
        <taxon>Pseudomonadati</taxon>
        <taxon>Pseudomonadota</taxon>
        <taxon>Alphaproteobacteria</taxon>
        <taxon>Rhodobacterales</taxon>
        <taxon>Roseobacteraceae</taxon>
        <taxon>Leisingera</taxon>
    </lineage>
</organism>
<dbReference type="Proteomes" id="UP000018780">
    <property type="component" value="Chromosome"/>
</dbReference>
<name>V9VZ91_9RHOB</name>
<reference evidence="1 2" key="1">
    <citation type="submission" date="2013-09" db="EMBL/GenBank/DDBJ databases">
        <authorList>
            <consortium name="DOE Joint Genome Institute"/>
            <person name="Klenk H.-P."/>
            <person name="Huntemann M."/>
            <person name="Han J."/>
            <person name="Chen A."/>
            <person name="Kyrpides N."/>
            <person name="Mavromatis K."/>
            <person name="Markowitz V."/>
            <person name="Palaniappan K."/>
            <person name="Ivanova N."/>
            <person name="Schaumberg A."/>
            <person name="Pati A."/>
            <person name="Liolios K."/>
            <person name="Nordberg H.P."/>
            <person name="Cantor M.N."/>
            <person name="Hua S.X."/>
            <person name="Woyke T."/>
        </authorList>
    </citation>
    <scope>NUCLEOTIDE SEQUENCE [LARGE SCALE GENOMIC DNA]</scope>
    <source>
        <strain evidence="1 2">DSM 14336</strain>
    </source>
</reference>
<dbReference type="STRING" id="999552.METH_11385"/>
<keyword evidence="2" id="KW-1185">Reference proteome</keyword>
<dbReference type="OrthoDB" id="564699at2"/>
<evidence type="ECO:0000313" key="1">
    <source>
        <dbReference type="EMBL" id="AHD03099.1"/>
    </source>
</evidence>
<dbReference type="EMBL" id="CP006773">
    <property type="protein sequence ID" value="AHD03099.1"/>
    <property type="molecule type" value="Genomic_DNA"/>
</dbReference>